<dbReference type="STRING" id="708126.BW727_100595"/>
<name>A0A1S6IN73_9LACT</name>
<keyword evidence="1" id="KW-1133">Transmembrane helix</keyword>
<dbReference type="InterPro" id="IPR009574">
    <property type="entry name" value="DUF1189"/>
</dbReference>
<organism evidence="2 3">
    <name type="scientific">Jeotgalibaca dankookensis</name>
    <dbReference type="NCBI Taxonomy" id="708126"/>
    <lineage>
        <taxon>Bacteria</taxon>
        <taxon>Bacillati</taxon>
        <taxon>Bacillota</taxon>
        <taxon>Bacilli</taxon>
        <taxon>Lactobacillales</taxon>
        <taxon>Carnobacteriaceae</taxon>
        <taxon>Jeotgalibaca</taxon>
    </lineage>
</organism>
<proteinExistence type="predicted"/>
<evidence type="ECO:0000313" key="2">
    <source>
        <dbReference type="EMBL" id="AQS52988.1"/>
    </source>
</evidence>
<sequence>MVNISLFKIIKNTFMNPKELWKVTALTRGKAIKLFFLTALIMSIPYALDSVNDLRTIGNDMGKIAERIPAFVIEDGEIKFETDLDRPFISKTNTVTLFINSDQLNESNLIDKEVARVPISLFLEQTKLIFKTPQQSFEFNYDLFEGLSDAFFKTIMNQFNNLSFFTLLPILIVSFLAGIIETGVQVLLLTMMVNIYALLSRLQLPFSLNLKFVMVASFIPVSIFSLMNSFSIYPNSQLILISILTLYFYHIGVVKHLKENL</sequence>
<feature type="transmembrane region" description="Helical" evidence="1">
    <location>
        <begin position="238"/>
        <end position="257"/>
    </location>
</feature>
<keyword evidence="1" id="KW-0472">Membrane</keyword>
<accession>A0A1S6IN73</accession>
<protein>
    <recommendedName>
        <fullName evidence="4">DUF1189 domain-containing protein</fullName>
    </recommendedName>
</protein>
<dbReference type="EMBL" id="CP019728">
    <property type="protein sequence ID" value="AQS52988.1"/>
    <property type="molecule type" value="Genomic_DNA"/>
</dbReference>
<evidence type="ECO:0000256" key="1">
    <source>
        <dbReference type="SAM" id="Phobius"/>
    </source>
</evidence>
<dbReference type="Proteomes" id="UP000188993">
    <property type="component" value="Chromosome"/>
</dbReference>
<dbReference type="OrthoDB" id="2134424at2"/>
<evidence type="ECO:0008006" key="4">
    <source>
        <dbReference type="Google" id="ProtNLM"/>
    </source>
</evidence>
<dbReference type="Pfam" id="PF06691">
    <property type="entry name" value="DUF1189"/>
    <property type="match status" value="1"/>
</dbReference>
<keyword evidence="1" id="KW-0812">Transmembrane</keyword>
<feature type="transmembrane region" description="Helical" evidence="1">
    <location>
        <begin position="211"/>
        <end position="232"/>
    </location>
</feature>
<feature type="transmembrane region" description="Helical" evidence="1">
    <location>
        <begin position="162"/>
        <end position="180"/>
    </location>
</feature>
<evidence type="ECO:0000313" key="3">
    <source>
        <dbReference type="Proteomes" id="UP000188993"/>
    </source>
</evidence>
<dbReference type="AlphaFoldDB" id="A0A1S6IN73"/>
<dbReference type="KEGG" id="jda:BW727_100595"/>
<dbReference type="RefSeq" id="WP_062472312.1">
    <property type="nucleotide sequence ID" value="NZ_BBYN01000044.1"/>
</dbReference>
<keyword evidence="3" id="KW-1185">Reference proteome</keyword>
<gene>
    <name evidence="2" type="ORF">BW727_100595</name>
</gene>
<reference evidence="2 3" key="1">
    <citation type="journal article" date="2014" name="Int. J. Syst. Evol. Microbiol.">
        <title>Jeotgalibaca dankookensis gen. nov., sp. nov., a member of the family Carnobacteriaceae, isolated from seujeot (Korean traditional food).</title>
        <authorList>
            <person name="Lee D.G."/>
            <person name="Trujillo M.E."/>
            <person name="Kang H."/>
            <person name="Ahn T.Y."/>
        </authorList>
    </citation>
    <scope>NUCLEOTIDE SEQUENCE [LARGE SCALE GENOMIC DNA]</scope>
    <source>
        <strain evidence="2 3">EX-07</strain>
    </source>
</reference>